<protein>
    <recommendedName>
        <fullName evidence="4">FAD-binding domain-containing protein</fullName>
    </recommendedName>
</protein>
<evidence type="ECO:0008006" key="4">
    <source>
        <dbReference type="Google" id="ProtNLM"/>
    </source>
</evidence>
<dbReference type="PANTHER" id="PTHR42685">
    <property type="entry name" value="GERANYLGERANYL DIPHOSPHATE REDUCTASE"/>
    <property type="match status" value="1"/>
</dbReference>
<reference evidence="2 3" key="1">
    <citation type="journal article" date="2016" name="Nat. Commun.">
        <title>Thousands of microbial genomes shed light on interconnected biogeochemical processes in an aquifer system.</title>
        <authorList>
            <person name="Anantharaman K."/>
            <person name="Brown C.T."/>
            <person name="Hug L.A."/>
            <person name="Sharon I."/>
            <person name="Castelle C.J."/>
            <person name="Probst A.J."/>
            <person name="Thomas B.C."/>
            <person name="Singh A."/>
            <person name="Wilkins M.J."/>
            <person name="Karaoz U."/>
            <person name="Brodie E.L."/>
            <person name="Williams K.H."/>
            <person name="Hubbard S.S."/>
            <person name="Banfield J.F."/>
        </authorList>
    </citation>
    <scope>NUCLEOTIDE SEQUENCE [LARGE SCALE GENOMIC DNA]</scope>
</reference>
<dbReference type="PANTHER" id="PTHR42685:SF18">
    <property type="entry name" value="DIGERANYLGERANYLGLYCEROPHOSPHOLIPID REDUCTASE"/>
    <property type="match status" value="1"/>
</dbReference>
<dbReference type="InterPro" id="IPR036188">
    <property type="entry name" value="FAD/NAD-bd_sf"/>
</dbReference>
<dbReference type="Pfam" id="PF04820">
    <property type="entry name" value="Trp_halogenase"/>
    <property type="match status" value="1"/>
</dbReference>
<dbReference type="STRING" id="1798653.A3G64_01900"/>
<comment type="caution">
    <text evidence="2">The sequence shown here is derived from an EMBL/GenBank/DDBJ whole genome shotgun (WGS) entry which is preliminary data.</text>
</comment>
<evidence type="ECO:0000313" key="2">
    <source>
        <dbReference type="EMBL" id="OGZ01751.1"/>
    </source>
</evidence>
<feature type="region of interest" description="Disordered" evidence="1">
    <location>
        <begin position="1"/>
        <end position="28"/>
    </location>
</feature>
<accession>A0A1G2CM82</accession>
<dbReference type="Proteomes" id="UP000179281">
    <property type="component" value="Unassembled WGS sequence"/>
</dbReference>
<dbReference type="SUPFAM" id="SSF51905">
    <property type="entry name" value="FAD/NAD(P)-binding domain"/>
    <property type="match status" value="1"/>
</dbReference>
<dbReference type="InterPro" id="IPR006905">
    <property type="entry name" value="Flavin_halogenase"/>
</dbReference>
<dbReference type="AlphaFoldDB" id="A0A1G2CM82"/>
<gene>
    <name evidence="2" type="ORF">A3G64_01900</name>
</gene>
<evidence type="ECO:0000256" key="1">
    <source>
        <dbReference type="SAM" id="MobiDB-lite"/>
    </source>
</evidence>
<dbReference type="InterPro" id="IPR050407">
    <property type="entry name" value="Geranylgeranyl_reductase"/>
</dbReference>
<evidence type="ECO:0000313" key="3">
    <source>
        <dbReference type="Proteomes" id="UP000179281"/>
    </source>
</evidence>
<name>A0A1G2CM82_9BACT</name>
<dbReference type="EMBL" id="MHLD01000039">
    <property type="protein sequence ID" value="OGZ01751.1"/>
    <property type="molecule type" value="Genomic_DNA"/>
</dbReference>
<dbReference type="Gene3D" id="3.50.50.60">
    <property type="entry name" value="FAD/NAD(P)-binding domain"/>
    <property type="match status" value="1"/>
</dbReference>
<sequence length="374" mass="41471">MIIEKSSGIGRPDFSSGGTPRETFKDFDLPPELGRGSWSKILIAAYNDSKTWDYKETRGSVFDFNKLKKFLVGEAIKNGTDILVGTSAEAPIIEDDFIAGVRYKGAFGEGVARGKVVVDASGPTGVLASQIGLRKEVPCSASIGIELIVENTPEEFKDTLAFYFSDYYVPYGYGWIFPFGQNSLKVGVAVYKAKERGIDEAEYGITDMMKVLKKFIARFPQLKNVQPIDLHGGNIYINAGIKKHSKNGFLAIGDAAMQINPLAGEGIRPALHSGRMAARVIDKALSSSDFSESALKEYDKSWQKYIGPKWRRAFLISEKLYVNLAQNQWKDIMQILSDLSPGELFEVGFNFNFLKVLKFAKVLKIGKLIKEVIE</sequence>
<dbReference type="GO" id="GO:0004497">
    <property type="term" value="F:monooxygenase activity"/>
    <property type="evidence" value="ECO:0007669"/>
    <property type="project" value="InterPro"/>
</dbReference>
<proteinExistence type="predicted"/>
<organism evidence="2 3">
    <name type="scientific">Candidatus Liptonbacteria bacterium RIFCSPLOWO2_12_FULL_60_15</name>
    <dbReference type="NCBI Taxonomy" id="1798653"/>
    <lineage>
        <taxon>Bacteria</taxon>
        <taxon>Candidatus Liptoniibacteriota</taxon>
    </lineage>
</organism>